<feature type="non-terminal residue" evidence="2">
    <location>
        <position position="154"/>
    </location>
</feature>
<dbReference type="EMBL" id="PUHW01000299">
    <property type="protein sequence ID" value="KAG0687201.1"/>
    <property type="molecule type" value="Genomic_DNA"/>
</dbReference>
<sequence length="154" mass="17496">MNNLLENAADNIFITSANILDTLTYRFSTTATDVTVPNNNDTLTAPLVEQLAKDFDTFNLVLNDYGMDLNNCVYIINSMKTKNAKEKVIRAKREQQRLEEERLRLIKEKEENERKEKLAQELKQKQALQAEANEDDEDDIDLFGTGVPTPPSGS</sequence>
<evidence type="ECO:0000256" key="1">
    <source>
        <dbReference type="SAM" id="MobiDB-lite"/>
    </source>
</evidence>
<keyword evidence="3" id="KW-1185">Reference proteome</keyword>
<proteinExistence type="predicted"/>
<accession>A0A9P6WHF5</accession>
<dbReference type="AlphaFoldDB" id="A0A9P6WHF5"/>
<evidence type="ECO:0000313" key="3">
    <source>
        <dbReference type="Proteomes" id="UP000697127"/>
    </source>
</evidence>
<feature type="compositionally biased region" description="Acidic residues" evidence="1">
    <location>
        <begin position="132"/>
        <end position="141"/>
    </location>
</feature>
<dbReference type="InterPro" id="IPR001326">
    <property type="entry name" value="Transl_elong_EF1B_B/D_CS"/>
</dbReference>
<evidence type="ECO:0000313" key="2">
    <source>
        <dbReference type="EMBL" id="KAG0687201.1"/>
    </source>
</evidence>
<dbReference type="GO" id="GO:0003746">
    <property type="term" value="F:translation elongation factor activity"/>
    <property type="evidence" value="ECO:0007669"/>
    <property type="project" value="InterPro"/>
</dbReference>
<dbReference type="Proteomes" id="UP000697127">
    <property type="component" value="Unassembled WGS sequence"/>
</dbReference>
<feature type="region of interest" description="Disordered" evidence="1">
    <location>
        <begin position="107"/>
        <end position="154"/>
    </location>
</feature>
<name>A0A9P6WHF5_9ASCO</name>
<feature type="compositionally biased region" description="Basic and acidic residues" evidence="1">
    <location>
        <begin position="107"/>
        <end position="124"/>
    </location>
</feature>
<organism evidence="2 3">
    <name type="scientific">Pichia californica</name>
    <dbReference type="NCBI Taxonomy" id="460514"/>
    <lineage>
        <taxon>Eukaryota</taxon>
        <taxon>Fungi</taxon>
        <taxon>Dikarya</taxon>
        <taxon>Ascomycota</taxon>
        <taxon>Saccharomycotina</taxon>
        <taxon>Pichiomycetes</taxon>
        <taxon>Pichiales</taxon>
        <taxon>Pichiaceae</taxon>
        <taxon>Pichia</taxon>
    </lineage>
</organism>
<gene>
    <name evidence="2" type="ORF">C6P40_002660</name>
</gene>
<dbReference type="PROSITE" id="PS00824">
    <property type="entry name" value="EF1BD_1"/>
    <property type="match status" value="1"/>
</dbReference>
<comment type="caution">
    <text evidence="2">The sequence shown here is derived from an EMBL/GenBank/DDBJ whole genome shotgun (WGS) entry which is preliminary data.</text>
</comment>
<reference evidence="2" key="1">
    <citation type="submission" date="2020-11" db="EMBL/GenBank/DDBJ databases">
        <title>Kefir isolates.</title>
        <authorList>
            <person name="Marcisauskas S."/>
            <person name="Kim Y."/>
            <person name="Blasche S."/>
        </authorList>
    </citation>
    <scope>NUCLEOTIDE SEQUENCE</scope>
    <source>
        <strain evidence="2">Olga-1</strain>
    </source>
</reference>
<protein>
    <submittedName>
        <fullName evidence="2">Uncharacterized protein</fullName>
    </submittedName>
</protein>